<dbReference type="PROSITE" id="PS50082">
    <property type="entry name" value="WD_REPEATS_2"/>
    <property type="match status" value="2"/>
</dbReference>
<dbReference type="EMBL" id="ADTU01013497">
    <property type="status" value="NOT_ANNOTATED_CDS"/>
    <property type="molecule type" value="Genomic_DNA"/>
</dbReference>
<keyword evidence="3" id="KW-0677">Repeat</keyword>
<keyword evidence="8" id="KW-1185">Reference proteome</keyword>
<evidence type="ECO:0000313" key="8">
    <source>
        <dbReference type="Proteomes" id="UP000005205"/>
    </source>
</evidence>
<evidence type="ECO:0000256" key="3">
    <source>
        <dbReference type="ARBA" id="ARBA00022737"/>
    </source>
</evidence>
<gene>
    <name evidence="7" type="primary">105619056</name>
</gene>
<dbReference type="Pfam" id="PF24796">
    <property type="entry name" value="WDR55"/>
    <property type="match status" value="1"/>
</dbReference>
<dbReference type="InterPro" id="IPR019775">
    <property type="entry name" value="WD40_repeat_CS"/>
</dbReference>
<evidence type="ECO:0000313" key="7">
    <source>
        <dbReference type="EnsemblMetazoa" id="XP_012055975.1"/>
    </source>
</evidence>
<comment type="similarity">
    <text evidence="1">Belongs to the WD repeat WDR55 family.</text>
</comment>
<evidence type="ECO:0000256" key="6">
    <source>
        <dbReference type="SAM" id="MobiDB-lite"/>
    </source>
</evidence>
<evidence type="ECO:0000256" key="4">
    <source>
        <dbReference type="ARBA" id="ARBA00023478"/>
    </source>
</evidence>
<sequence length="432" mass="48693">MYWKTDNLMSNDIDSDNSDMSIDRISNQDINSDDESSTNESVSDSNDDIIPVIMKSKALTFISTDGPSQQNNDNVDEDSINSDADEVVQAILHAKKLHRNHPPSITLEDMITDICFHPKLDTIGIASITGDVFMYKYNNEETNLVSTIELHLKACRDIEFSEDGQLLFSTGKDLCIAITNVETEQLVRLYDKAHEQSVYTMTIISEHVFVTGDDDGVVKLWDLRQKGNVPIFSIKEAEDYISAMITNTDAKYLACASGDCLTTINIPERKLHVQSEEYDDELTCLGLFKMESKLLTASNKGKMYVYNWGEFGLHSDEFPSVKKKAINCMIPITENVVITGEEDGIVRATSLFPHHHLGIVGQHNFSVETLDISNDGTLIASSSHDNDIKFWNVQYFESLNVTEPKKGEKRKWLEHNLPSSKIHNRSDFFAEL</sequence>
<feature type="region of interest" description="Disordered" evidence="6">
    <location>
        <begin position="1"/>
        <end position="47"/>
    </location>
</feature>
<evidence type="ECO:0000256" key="5">
    <source>
        <dbReference type="PROSITE-ProRule" id="PRU00221"/>
    </source>
</evidence>
<dbReference type="OrthoDB" id="2288928at2759"/>
<feature type="repeat" description="WD" evidence="5">
    <location>
        <begin position="360"/>
        <end position="401"/>
    </location>
</feature>
<protein>
    <recommendedName>
        <fullName evidence="4">WD repeat-containing protein 55 homolog</fullName>
    </recommendedName>
</protein>
<keyword evidence="2 5" id="KW-0853">WD repeat</keyword>
<dbReference type="InterPro" id="IPR015943">
    <property type="entry name" value="WD40/YVTN_repeat-like_dom_sf"/>
</dbReference>
<reference evidence="8" key="1">
    <citation type="journal article" date="2011" name="PLoS Genet.">
        <title>The genome sequence of the leaf-cutter ant Atta cephalotes reveals insights into its obligate symbiotic lifestyle.</title>
        <authorList>
            <person name="Suen G."/>
            <person name="Teiling C."/>
            <person name="Li L."/>
            <person name="Holt C."/>
            <person name="Abouheif E."/>
            <person name="Bornberg-Bauer E."/>
            <person name="Bouffard P."/>
            <person name="Caldera E.J."/>
            <person name="Cash E."/>
            <person name="Cavanaugh A."/>
            <person name="Denas O."/>
            <person name="Elhaik E."/>
            <person name="Fave M.J."/>
            <person name="Gadau J."/>
            <person name="Gibson J.D."/>
            <person name="Graur D."/>
            <person name="Grubbs K.J."/>
            <person name="Hagen D.E."/>
            <person name="Harkins T.T."/>
            <person name="Helmkampf M."/>
            <person name="Hu H."/>
            <person name="Johnson B.R."/>
            <person name="Kim J."/>
            <person name="Marsh S.E."/>
            <person name="Moeller J.A."/>
            <person name="Munoz-Torres M.C."/>
            <person name="Murphy M.C."/>
            <person name="Naughton M.C."/>
            <person name="Nigam S."/>
            <person name="Overson R."/>
            <person name="Rajakumar R."/>
            <person name="Reese J.T."/>
            <person name="Scott J.J."/>
            <person name="Smith C.R."/>
            <person name="Tao S."/>
            <person name="Tsutsui N.D."/>
            <person name="Viljakainen L."/>
            <person name="Wissler L."/>
            <person name="Yandell M.D."/>
            <person name="Zimmer F."/>
            <person name="Taylor J."/>
            <person name="Slater S.C."/>
            <person name="Clifton S.W."/>
            <person name="Warren W.C."/>
            <person name="Elsik C.G."/>
            <person name="Smith C.D."/>
            <person name="Weinstock G.M."/>
            <person name="Gerardo N.M."/>
            <person name="Currie C.R."/>
        </authorList>
    </citation>
    <scope>NUCLEOTIDE SEQUENCE [LARGE SCALE GENOMIC DNA]</scope>
</reference>
<dbReference type="KEGG" id="acep:105619056"/>
<dbReference type="PANTHER" id="PTHR44019">
    <property type="entry name" value="WD REPEAT-CONTAINING PROTEIN 55"/>
    <property type="match status" value="1"/>
</dbReference>
<dbReference type="InParanoid" id="A0A158NEL7"/>
<name>A0A158NEL7_ATTCE</name>
<dbReference type="SMART" id="SM00320">
    <property type="entry name" value="WD40"/>
    <property type="match status" value="6"/>
</dbReference>
<dbReference type="InterPro" id="IPR050505">
    <property type="entry name" value="WDR55/POC1"/>
</dbReference>
<dbReference type="PANTHER" id="PTHR44019:SF20">
    <property type="entry name" value="WD REPEAT-CONTAINING PROTEIN 55"/>
    <property type="match status" value="1"/>
</dbReference>
<proteinExistence type="inferred from homology"/>
<dbReference type="InterPro" id="IPR001680">
    <property type="entry name" value="WD40_rpt"/>
</dbReference>
<dbReference type="SUPFAM" id="SSF50978">
    <property type="entry name" value="WD40 repeat-like"/>
    <property type="match status" value="1"/>
</dbReference>
<dbReference type="PROSITE" id="PS00678">
    <property type="entry name" value="WD_REPEATS_1"/>
    <property type="match status" value="1"/>
</dbReference>
<evidence type="ECO:0000256" key="2">
    <source>
        <dbReference type="ARBA" id="ARBA00022574"/>
    </source>
</evidence>
<feature type="compositionally biased region" description="Low complexity" evidence="6">
    <location>
        <begin position="18"/>
        <end position="27"/>
    </location>
</feature>
<evidence type="ECO:0000256" key="1">
    <source>
        <dbReference type="ARBA" id="ARBA00007625"/>
    </source>
</evidence>
<organism evidence="7 8">
    <name type="scientific">Atta cephalotes</name>
    <name type="common">Leafcutter ant</name>
    <dbReference type="NCBI Taxonomy" id="12957"/>
    <lineage>
        <taxon>Eukaryota</taxon>
        <taxon>Metazoa</taxon>
        <taxon>Ecdysozoa</taxon>
        <taxon>Arthropoda</taxon>
        <taxon>Hexapoda</taxon>
        <taxon>Insecta</taxon>
        <taxon>Pterygota</taxon>
        <taxon>Neoptera</taxon>
        <taxon>Endopterygota</taxon>
        <taxon>Hymenoptera</taxon>
        <taxon>Apocrita</taxon>
        <taxon>Aculeata</taxon>
        <taxon>Formicoidea</taxon>
        <taxon>Formicidae</taxon>
        <taxon>Myrmicinae</taxon>
        <taxon>Atta</taxon>
    </lineage>
</organism>
<dbReference type="AlphaFoldDB" id="A0A158NEL7"/>
<dbReference type="eggNOG" id="KOG2444">
    <property type="taxonomic scope" value="Eukaryota"/>
</dbReference>
<dbReference type="EnsemblMetazoa" id="XM_012200585.1">
    <property type="protein sequence ID" value="XP_012055975.1"/>
    <property type="gene ID" value="LOC105619056"/>
</dbReference>
<accession>A0A158NEL7</accession>
<dbReference type="PROSITE" id="PS50294">
    <property type="entry name" value="WD_REPEATS_REGION"/>
    <property type="match status" value="2"/>
</dbReference>
<feature type="repeat" description="WD" evidence="5">
    <location>
        <begin position="191"/>
        <end position="224"/>
    </location>
</feature>
<dbReference type="Proteomes" id="UP000005205">
    <property type="component" value="Unassembled WGS sequence"/>
</dbReference>
<dbReference type="Gene3D" id="2.130.10.10">
    <property type="entry name" value="YVTN repeat-like/Quinoprotein amine dehydrogenase"/>
    <property type="match status" value="2"/>
</dbReference>
<dbReference type="InterPro" id="IPR036322">
    <property type="entry name" value="WD40_repeat_dom_sf"/>
</dbReference>
<dbReference type="FunCoup" id="A0A158NEL7">
    <property type="interactions" value="705"/>
</dbReference>
<dbReference type="STRING" id="12957.A0A158NEL7"/>
<reference evidence="7" key="2">
    <citation type="submission" date="2016-04" db="UniProtKB">
        <authorList>
            <consortium name="EnsemblMetazoa"/>
        </authorList>
    </citation>
    <scope>IDENTIFICATION</scope>
</reference>